<dbReference type="PANTHER" id="PTHR28208:SF1">
    <property type="entry name" value="FILAMENT ORGANIZATION PROTEIN APP1-LIKE, PUTATIVE (AFU_ORTHOLOGUE AFUA_1G06650)-RELATED"/>
    <property type="match status" value="1"/>
</dbReference>
<reference evidence="3 4" key="1">
    <citation type="submission" date="2017-05" db="EMBL/GenBank/DDBJ databases">
        <title>Draft genome sequence of Elsinoe australis.</title>
        <authorList>
            <person name="Cheng Q."/>
        </authorList>
    </citation>
    <scope>NUCLEOTIDE SEQUENCE [LARGE SCALE GENOMIC DNA]</scope>
    <source>
        <strain evidence="3 4">NL1</strain>
    </source>
</reference>
<sequence>MTNYQLQRATPLKFEDDIQVVEAADEHPSDGRSRMAQLSFALGQLPAMIRHIPSYTRRRNVKPVNPKKHYVWVFDNIAFRASSADKEELAANTPSEDSMNSDNPFFKMMNQDKDPWQVQYTAAFFKRKGGKDLAKNVARLCRELDVEEGSLSQERIKCRVQHFVDSVLPRHAIHTTNGHRVRHLHGPSSSSGLSTTSSTLPTLGGSRSARVVVNSFPGAKQAQCFLPGTTTFAEPHGWGIISDIDDTIKVTLTPSSLGVLSTTFLEEARPIVGMPELYSSLQTLLHDPAFFYVSASPYNLYPFLRQFREDYFPFGPIMLRETTWQSFGGLFSHLMEDVQAYKLDRIRKIHSWFPQRKFILIGDSTHKDPETYADVLRKYPDWVKAVFIRRVKGVSEVANPHPEQKNSDQRFEKAFEGIDTWKWFLFDESEEVMTIVQQVVDEGVGF</sequence>
<dbReference type="GO" id="GO:0030479">
    <property type="term" value="C:actin cortical patch"/>
    <property type="evidence" value="ECO:0007669"/>
    <property type="project" value="TreeGrafter"/>
</dbReference>
<protein>
    <recommendedName>
        <fullName evidence="2">Phosphatidate phosphatase APP1 catalytic domain-containing protein</fullName>
    </recommendedName>
</protein>
<evidence type="ECO:0000259" key="2">
    <source>
        <dbReference type="Pfam" id="PF09949"/>
    </source>
</evidence>
<evidence type="ECO:0000256" key="1">
    <source>
        <dbReference type="SAM" id="MobiDB-lite"/>
    </source>
</evidence>
<dbReference type="InterPro" id="IPR052935">
    <property type="entry name" value="Mg2+_PAP"/>
</dbReference>
<dbReference type="EMBL" id="NHZQ01000399">
    <property type="protein sequence ID" value="PSK38468.1"/>
    <property type="molecule type" value="Genomic_DNA"/>
</dbReference>
<dbReference type="OrthoDB" id="414243at2759"/>
<dbReference type="GO" id="GO:0008195">
    <property type="term" value="F:phosphatidate phosphatase activity"/>
    <property type="evidence" value="ECO:0007669"/>
    <property type="project" value="InterPro"/>
</dbReference>
<feature type="compositionally biased region" description="Low complexity" evidence="1">
    <location>
        <begin position="186"/>
        <end position="202"/>
    </location>
</feature>
<accession>A0A2P7YR74</accession>
<dbReference type="Proteomes" id="UP000243723">
    <property type="component" value="Unassembled WGS sequence"/>
</dbReference>
<dbReference type="STRING" id="40998.A0A2P7YR74"/>
<feature type="region of interest" description="Disordered" evidence="1">
    <location>
        <begin position="180"/>
        <end position="202"/>
    </location>
</feature>
<gene>
    <name evidence="3" type="ORF">B9Z65_6021</name>
</gene>
<comment type="caution">
    <text evidence="3">The sequence shown here is derived from an EMBL/GenBank/DDBJ whole genome shotgun (WGS) entry which is preliminary data.</text>
</comment>
<keyword evidence="4" id="KW-1185">Reference proteome</keyword>
<dbReference type="Pfam" id="PF09949">
    <property type="entry name" value="APP1_cat"/>
    <property type="match status" value="1"/>
</dbReference>
<evidence type="ECO:0000313" key="3">
    <source>
        <dbReference type="EMBL" id="PSK38468.1"/>
    </source>
</evidence>
<organism evidence="3 4">
    <name type="scientific">Elsinoe australis</name>
    <dbReference type="NCBI Taxonomy" id="40998"/>
    <lineage>
        <taxon>Eukaryota</taxon>
        <taxon>Fungi</taxon>
        <taxon>Dikarya</taxon>
        <taxon>Ascomycota</taxon>
        <taxon>Pezizomycotina</taxon>
        <taxon>Dothideomycetes</taxon>
        <taxon>Dothideomycetidae</taxon>
        <taxon>Myriangiales</taxon>
        <taxon>Elsinoaceae</taxon>
        <taxon>Elsinoe</taxon>
    </lineage>
</organism>
<proteinExistence type="predicted"/>
<feature type="domain" description="Phosphatidate phosphatase APP1 catalytic" evidence="2">
    <location>
        <begin position="238"/>
        <end position="390"/>
    </location>
</feature>
<evidence type="ECO:0000313" key="4">
    <source>
        <dbReference type="Proteomes" id="UP000243723"/>
    </source>
</evidence>
<dbReference type="InterPro" id="IPR019236">
    <property type="entry name" value="APP1_cat"/>
</dbReference>
<dbReference type="AlphaFoldDB" id="A0A2P7YR74"/>
<dbReference type="PANTHER" id="PTHR28208">
    <property type="entry name" value="PHOSPHATIDATE PHOSPHATASE APP1"/>
    <property type="match status" value="1"/>
</dbReference>
<name>A0A2P7YR74_9PEZI</name>